<comment type="subcellular location">
    <subcellularLocation>
        <location evidence="1">Membrane</location>
    </subcellularLocation>
</comment>
<sequence length="855" mass="97168">MDDKSGNIKKPNPRETATFLSSLFFFWTLPLFIKGSKRDLTEDDLYEPLRVHKSHQLGKKLERAWMKQLKRKRKSLIRALWSVFKMEICGYILLNFFLVFTPKLGQPILLMQILNYYIPGQTNISQNEAAFYVAAIIVVLFIGSISGHTYVMGMQQLGIKLRVAICSLLYRKTLRLSKFAMNDTSTGQIITLLSNDVRMFDYVMLEFSLLVIAPTELFADTILLYFLLGKTALVGIAFLILFIPLQMYNGKLSANYRLKIAQKTDIRILLMNEIISGIEVIKMYTWEKPFAKLVEVVRRLEVQQIRGAAYVNAFLHSYNMFMSRTAQFLCILTFVLTGQTPVAQYVFVLTSFYNNLAKTVSVNFPDAISTFAEAMVSCKRIEGYLSLGEIHHSKLSSDEPNSKDELHHIEENTKVVVKMCNVAAHWNTNGESESSLIDLNLELKSKSKVAVIGPVGSGKSTLINIILQELPVSQGSVKVNGTVSYAAQEPWLFKGSIRQNILFGQVMDYTKYKEVVKVCALEKDFDTFPFRDLSLIGEKGVTLSGGQKARISLARAVYRDADLYLLDDPLSAVDTHVGKQLYEQCISRYLSEKCVVLVTHQLQYLSNMDTIYIMENGRILQTGTYQELQNSNSSFIRFLSHNIEHDGGEDSFSERDNQDDKLESYLDGPKDVKELMSTGALSNSVYIQYFKSGGRWFVYIPVFMLFFLTQICASTGDYFITFWVNLEQSRAATIEKSNSANGSSTTPEYPKNKFLGETYDFYQTIFNSQLCIYVYTSIICFLILIALSRSIAFFQYCLSSSTFLHNNMFVKIVKAPMRFFNTNPSGRILNRFSKDIGSIDEVLPVLLLESIEVSQ</sequence>
<feature type="domain" description="ABC transmembrane type-1" evidence="10">
    <location>
        <begin position="104"/>
        <end position="352"/>
    </location>
</feature>
<dbReference type="Gene3D" id="3.40.50.300">
    <property type="entry name" value="P-loop containing nucleotide triphosphate hydrolases"/>
    <property type="match status" value="1"/>
</dbReference>
<dbReference type="GO" id="GO:0140359">
    <property type="term" value="F:ABC-type transporter activity"/>
    <property type="evidence" value="ECO:0007669"/>
    <property type="project" value="InterPro"/>
</dbReference>
<feature type="transmembrane region" description="Helical" evidence="8">
    <location>
        <begin position="129"/>
        <end position="152"/>
    </location>
</feature>
<reference evidence="11 12" key="1">
    <citation type="submission" date="2023-03" db="EMBL/GenBank/DDBJ databases">
        <title>Genome insight into feeding habits of ladybird beetles.</title>
        <authorList>
            <person name="Li H.-S."/>
            <person name="Huang Y.-H."/>
            <person name="Pang H."/>
        </authorList>
    </citation>
    <scope>NUCLEOTIDE SEQUENCE [LARGE SCALE GENOMIC DNA]</scope>
    <source>
        <strain evidence="11">SYSU_2023b</strain>
        <tissue evidence="11">Whole body</tissue>
    </source>
</reference>
<feature type="domain" description="ABC transmembrane type-1" evidence="10">
    <location>
        <begin position="754"/>
        <end position="851"/>
    </location>
</feature>
<dbReference type="CDD" id="cd03250">
    <property type="entry name" value="ABCC_MRP_domain1"/>
    <property type="match status" value="1"/>
</dbReference>
<feature type="domain" description="ABC transporter" evidence="9">
    <location>
        <begin position="417"/>
        <end position="641"/>
    </location>
</feature>
<keyword evidence="5" id="KW-0067">ATP-binding</keyword>
<dbReference type="InterPro" id="IPR011527">
    <property type="entry name" value="ABC1_TM_dom"/>
</dbReference>
<dbReference type="GO" id="GO:0005524">
    <property type="term" value="F:ATP binding"/>
    <property type="evidence" value="ECO:0007669"/>
    <property type="project" value="UniProtKB-KW"/>
</dbReference>
<dbReference type="Gene3D" id="1.20.1560.10">
    <property type="entry name" value="ABC transporter type 1, transmembrane domain"/>
    <property type="match status" value="2"/>
</dbReference>
<evidence type="ECO:0000256" key="7">
    <source>
        <dbReference type="ARBA" id="ARBA00023136"/>
    </source>
</evidence>
<dbReference type="InterPro" id="IPR027417">
    <property type="entry name" value="P-loop_NTPase"/>
</dbReference>
<dbReference type="Pfam" id="PF00664">
    <property type="entry name" value="ABC_membrane"/>
    <property type="match status" value="2"/>
</dbReference>
<dbReference type="SUPFAM" id="SSF90123">
    <property type="entry name" value="ABC transporter transmembrane region"/>
    <property type="match status" value="2"/>
</dbReference>
<feature type="transmembrane region" description="Helical" evidence="8">
    <location>
        <begin position="326"/>
        <end position="348"/>
    </location>
</feature>
<keyword evidence="4" id="KW-0547">Nucleotide-binding</keyword>
<evidence type="ECO:0000256" key="6">
    <source>
        <dbReference type="ARBA" id="ARBA00022989"/>
    </source>
</evidence>
<organism evidence="11 12">
    <name type="scientific">Henosepilachna vigintioctopunctata</name>
    <dbReference type="NCBI Taxonomy" id="420089"/>
    <lineage>
        <taxon>Eukaryota</taxon>
        <taxon>Metazoa</taxon>
        <taxon>Ecdysozoa</taxon>
        <taxon>Arthropoda</taxon>
        <taxon>Hexapoda</taxon>
        <taxon>Insecta</taxon>
        <taxon>Pterygota</taxon>
        <taxon>Neoptera</taxon>
        <taxon>Endopterygota</taxon>
        <taxon>Coleoptera</taxon>
        <taxon>Polyphaga</taxon>
        <taxon>Cucujiformia</taxon>
        <taxon>Coccinelloidea</taxon>
        <taxon>Coccinellidae</taxon>
        <taxon>Epilachninae</taxon>
        <taxon>Epilachnini</taxon>
        <taxon>Henosepilachna</taxon>
    </lineage>
</organism>
<evidence type="ECO:0000256" key="5">
    <source>
        <dbReference type="ARBA" id="ARBA00022840"/>
    </source>
</evidence>
<accession>A0AAW1TNQ8</accession>
<dbReference type="InterPro" id="IPR017871">
    <property type="entry name" value="ABC_transporter-like_CS"/>
</dbReference>
<dbReference type="InterPro" id="IPR003439">
    <property type="entry name" value="ABC_transporter-like_ATP-bd"/>
</dbReference>
<dbReference type="Proteomes" id="UP001431783">
    <property type="component" value="Unassembled WGS sequence"/>
</dbReference>
<comment type="caution">
    <text evidence="11">The sequence shown here is derived from an EMBL/GenBank/DDBJ whole genome shotgun (WGS) entry which is preliminary data.</text>
</comment>
<feature type="transmembrane region" description="Helical" evidence="8">
    <location>
        <begin position="223"/>
        <end position="245"/>
    </location>
</feature>
<dbReference type="SMART" id="SM00382">
    <property type="entry name" value="AAA"/>
    <property type="match status" value="1"/>
</dbReference>
<evidence type="ECO:0000256" key="4">
    <source>
        <dbReference type="ARBA" id="ARBA00022741"/>
    </source>
</evidence>
<feature type="transmembrane region" description="Helical" evidence="8">
    <location>
        <begin position="76"/>
        <end position="100"/>
    </location>
</feature>
<keyword evidence="2" id="KW-0813">Transport</keyword>
<evidence type="ECO:0000259" key="9">
    <source>
        <dbReference type="PROSITE" id="PS50893"/>
    </source>
</evidence>
<keyword evidence="12" id="KW-1185">Reference proteome</keyword>
<dbReference type="PANTHER" id="PTHR24223">
    <property type="entry name" value="ATP-BINDING CASSETTE SUB-FAMILY C"/>
    <property type="match status" value="1"/>
</dbReference>
<evidence type="ECO:0000259" key="10">
    <source>
        <dbReference type="PROSITE" id="PS50929"/>
    </source>
</evidence>
<dbReference type="FunFam" id="1.20.1560.10:FF:000026">
    <property type="entry name" value="Multidrug resistance-associated protein lethal(2)03659"/>
    <property type="match status" value="1"/>
</dbReference>
<dbReference type="GO" id="GO:0016020">
    <property type="term" value="C:membrane"/>
    <property type="evidence" value="ECO:0007669"/>
    <property type="project" value="UniProtKB-SubCell"/>
</dbReference>
<dbReference type="PANTHER" id="PTHR24223:SF448">
    <property type="entry name" value="FI20146P1-RELATED"/>
    <property type="match status" value="1"/>
</dbReference>
<evidence type="ECO:0000256" key="8">
    <source>
        <dbReference type="SAM" id="Phobius"/>
    </source>
</evidence>
<dbReference type="InterPro" id="IPR003593">
    <property type="entry name" value="AAA+_ATPase"/>
</dbReference>
<evidence type="ECO:0000313" key="12">
    <source>
        <dbReference type="Proteomes" id="UP001431783"/>
    </source>
</evidence>
<feature type="transmembrane region" description="Helical" evidence="8">
    <location>
        <begin position="696"/>
        <end position="720"/>
    </location>
</feature>
<evidence type="ECO:0000313" key="11">
    <source>
        <dbReference type="EMBL" id="KAK9869796.1"/>
    </source>
</evidence>
<dbReference type="Pfam" id="PF00005">
    <property type="entry name" value="ABC_tran"/>
    <property type="match status" value="1"/>
</dbReference>
<keyword evidence="6 8" id="KW-1133">Transmembrane helix</keyword>
<dbReference type="PROSITE" id="PS00211">
    <property type="entry name" value="ABC_TRANSPORTER_1"/>
    <property type="match status" value="1"/>
</dbReference>
<dbReference type="GO" id="GO:0016887">
    <property type="term" value="F:ATP hydrolysis activity"/>
    <property type="evidence" value="ECO:0007669"/>
    <property type="project" value="InterPro"/>
</dbReference>
<dbReference type="FunFam" id="3.40.50.300:FF:000482">
    <property type="entry name" value="Multidrug resistance-associated protein member 4"/>
    <property type="match status" value="1"/>
</dbReference>
<evidence type="ECO:0000256" key="1">
    <source>
        <dbReference type="ARBA" id="ARBA00004370"/>
    </source>
</evidence>
<gene>
    <name evidence="11" type="ORF">WA026_003528</name>
</gene>
<protein>
    <submittedName>
        <fullName evidence="11">Uncharacterized protein</fullName>
    </submittedName>
</protein>
<keyword evidence="7 8" id="KW-0472">Membrane</keyword>
<dbReference type="PROSITE" id="PS50929">
    <property type="entry name" value="ABC_TM1F"/>
    <property type="match status" value="2"/>
</dbReference>
<proteinExistence type="predicted"/>
<dbReference type="AlphaFoldDB" id="A0AAW1TNQ8"/>
<name>A0AAW1TNQ8_9CUCU</name>
<dbReference type="InterPro" id="IPR050173">
    <property type="entry name" value="ABC_transporter_C-like"/>
</dbReference>
<dbReference type="InterPro" id="IPR036640">
    <property type="entry name" value="ABC1_TM_sf"/>
</dbReference>
<evidence type="ECO:0000256" key="2">
    <source>
        <dbReference type="ARBA" id="ARBA00022448"/>
    </source>
</evidence>
<evidence type="ECO:0000256" key="3">
    <source>
        <dbReference type="ARBA" id="ARBA00022692"/>
    </source>
</evidence>
<dbReference type="EMBL" id="JARQZJ010000001">
    <property type="protein sequence ID" value="KAK9869796.1"/>
    <property type="molecule type" value="Genomic_DNA"/>
</dbReference>
<keyword evidence="3 8" id="KW-0812">Transmembrane</keyword>
<feature type="transmembrane region" description="Helical" evidence="8">
    <location>
        <begin position="772"/>
        <end position="798"/>
    </location>
</feature>
<dbReference type="SUPFAM" id="SSF52540">
    <property type="entry name" value="P-loop containing nucleoside triphosphate hydrolases"/>
    <property type="match status" value="1"/>
</dbReference>
<dbReference type="PROSITE" id="PS50893">
    <property type="entry name" value="ABC_TRANSPORTER_2"/>
    <property type="match status" value="1"/>
</dbReference>